<reference evidence="4 7" key="1">
    <citation type="submission" date="2014-12" db="EMBL/GenBank/DDBJ databases">
        <title>The genome sequence of Methanohalophilus portucalensis strain FDF1.</title>
        <authorList>
            <person name="Lai M.-C."/>
            <person name="Lai S.-J."/>
        </authorList>
    </citation>
    <scope>NUCLEOTIDE SEQUENCE [LARGE SCALE GENOMIC DNA]</scope>
    <source>
        <strain evidence="4 7">FDF-1</strain>
    </source>
</reference>
<dbReference type="Proteomes" id="UP000278252">
    <property type="component" value="Unassembled WGS sequence"/>
</dbReference>
<evidence type="ECO:0000259" key="3">
    <source>
        <dbReference type="Pfam" id="PF13439"/>
    </source>
</evidence>
<feature type="domain" description="Glycosyltransferase subfamily 4-like N-terminal" evidence="3">
    <location>
        <begin position="19"/>
        <end position="173"/>
    </location>
</feature>
<keyword evidence="1" id="KW-0328">Glycosyltransferase</keyword>
<reference evidence="6" key="3">
    <citation type="submission" date="2017-04" db="EMBL/GenBank/DDBJ databases">
        <authorList>
            <person name="Afonso C.L."/>
            <person name="Miller P.J."/>
            <person name="Scott M.A."/>
            <person name="Spackman E."/>
            <person name="Goraichik I."/>
            <person name="Dimitrov K.M."/>
            <person name="Suarez D.L."/>
            <person name="Swayne D.E."/>
        </authorList>
    </citation>
    <scope>NUCLEOTIDE SEQUENCE [LARGE SCALE GENOMIC DNA]</scope>
    <source>
        <strain evidence="6">FDF-1</strain>
    </source>
</reference>
<evidence type="ECO:0000256" key="1">
    <source>
        <dbReference type="ARBA" id="ARBA00022676"/>
    </source>
</evidence>
<dbReference type="EMBL" id="JWTK01000002">
    <property type="protein sequence ID" value="OJH49571.1"/>
    <property type="molecule type" value="Genomic_DNA"/>
</dbReference>
<dbReference type="SUPFAM" id="SSF53756">
    <property type="entry name" value="UDP-Glycosyltransferase/glycogen phosphorylase"/>
    <property type="match status" value="1"/>
</dbReference>
<sequence length="377" mass="43416">MKIAYLANSIIPSRTANSIHVMKMCQAFAKNGHDVVLLVPNRYSEEESVDNVYSFYGVDDCFEIKKMPFKKIKYAGMVYKSLHILNVLGSIKPDFVYSRDLPSCTFVAMKNYDTFLELHQPLISKVNSMFFKLLIKQKNFKKLIVISNPLKDIFSNNYSLADNYIRILPDGADEVYDFSPIIDWPGKNDNLQVGYVGHLYKGKGIEVIENICHMSSDVDFHIIGGLDEDIKYWKNRINSNNVTFHGFVPQSKLSYYINSLDVCLLPNQKTILPHGAKSNKSNISDFTSPLKMFDYMAHKKAIVASDLPVLKEVLNHNNAVLVDPEKPDEWIDAIEKLKDKHLRERIGKYAYDDLRKNYTWSMRAQQILKIYNGHYSQ</sequence>
<dbReference type="Pfam" id="PF13439">
    <property type="entry name" value="Glyco_transf_4"/>
    <property type="match status" value="1"/>
</dbReference>
<dbReference type="PANTHER" id="PTHR12526:SF629">
    <property type="entry name" value="TEICHURONIC ACID BIOSYNTHESIS GLYCOSYLTRANSFERASE TUAH-RELATED"/>
    <property type="match status" value="1"/>
</dbReference>
<evidence type="ECO:0000313" key="4">
    <source>
        <dbReference type="EMBL" id="OJH49571.1"/>
    </source>
</evidence>
<evidence type="ECO:0000313" key="5">
    <source>
        <dbReference type="EMBL" id="RNI13577.1"/>
    </source>
</evidence>
<dbReference type="PANTHER" id="PTHR12526">
    <property type="entry name" value="GLYCOSYLTRANSFERASE"/>
    <property type="match status" value="1"/>
</dbReference>
<dbReference type="Gene3D" id="3.40.50.2000">
    <property type="entry name" value="Glycogen Phosphorylase B"/>
    <property type="match status" value="2"/>
</dbReference>
<keyword evidence="8" id="KW-1185">Reference proteome</keyword>
<dbReference type="Proteomes" id="UP000185713">
    <property type="component" value="Unassembled WGS sequence"/>
</dbReference>
<reference evidence="5 9" key="4">
    <citation type="submission" date="2018-10" db="EMBL/GenBank/DDBJ databases">
        <title>Cultivation of a novel Methanohalophilus strain from Kebrit Deep of the Red Sea and a genomic comparison of members of the genus Methanohalophilus.</title>
        <authorList>
            <person name="Guan Y."/>
            <person name="Ngugi D.K."/>
            <person name="Stingl U."/>
        </authorList>
    </citation>
    <scope>NUCLEOTIDE SEQUENCE [LARGE SCALE GENOMIC DNA]</scope>
    <source>
        <strain evidence="5 9">DSM 7471</strain>
    </source>
</reference>
<protein>
    <submittedName>
        <fullName evidence="5 6">Glycosyltransferase</fullName>
    </submittedName>
    <submittedName>
        <fullName evidence="4">Group 1 glycosyl transferase</fullName>
    </submittedName>
</protein>
<organism evidence="4 7">
    <name type="scientific">Methanohalophilus portucalensis FDF-1</name>
    <dbReference type="NCBI Taxonomy" id="523843"/>
    <lineage>
        <taxon>Archaea</taxon>
        <taxon>Methanobacteriati</taxon>
        <taxon>Methanobacteriota</taxon>
        <taxon>Stenosarchaea group</taxon>
        <taxon>Methanomicrobia</taxon>
        <taxon>Methanosarcinales</taxon>
        <taxon>Methanosarcinaceae</taxon>
        <taxon>Methanohalophilus</taxon>
    </lineage>
</organism>
<keyword evidence="2 4" id="KW-0808">Transferase</keyword>
<dbReference type="OrthoDB" id="121636at2157"/>
<evidence type="ECO:0000313" key="7">
    <source>
        <dbReference type="Proteomes" id="UP000185713"/>
    </source>
</evidence>
<dbReference type="CDD" id="cd03801">
    <property type="entry name" value="GT4_PimA-like"/>
    <property type="match status" value="1"/>
</dbReference>
<dbReference type="STRING" id="523843.SAMN06264941_0978"/>
<evidence type="ECO:0000313" key="9">
    <source>
        <dbReference type="Proteomes" id="UP000278252"/>
    </source>
</evidence>
<dbReference type="Pfam" id="PF13692">
    <property type="entry name" value="Glyco_trans_1_4"/>
    <property type="match status" value="1"/>
</dbReference>
<gene>
    <name evidence="5" type="ORF">EFE41_03100</name>
    <name evidence="4" type="ORF">MPF_0359</name>
    <name evidence="6" type="ORF">SAMN06264941_0978</name>
</gene>
<dbReference type="AlphaFoldDB" id="A0A1L9C508"/>
<proteinExistence type="predicted"/>
<reference evidence="8" key="2">
    <citation type="submission" date="2017-04" db="EMBL/GenBank/DDBJ databases">
        <authorList>
            <person name="Varghese N."/>
            <person name="Submissions S."/>
        </authorList>
    </citation>
    <scope>NUCLEOTIDE SEQUENCE [LARGE SCALE GENOMIC DNA]</scope>
    <source>
        <strain evidence="8">FDF-1</strain>
    </source>
</reference>
<evidence type="ECO:0000256" key="2">
    <source>
        <dbReference type="ARBA" id="ARBA00022679"/>
    </source>
</evidence>
<dbReference type="RefSeq" id="WP_072358482.1">
    <property type="nucleotide sequence ID" value="NZ_FXBN01000001.1"/>
</dbReference>
<evidence type="ECO:0000313" key="8">
    <source>
        <dbReference type="Proteomes" id="UP000193969"/>
    </source>
</evidence>
<dbReference type="EMBL" id="FXBN01000001">
    <property type="protein sequence ID" value="SMH35365.1"/>
    <property type="molecule type" value="Genomic_DNA"/>
</dbReference>
<evidence type="ECO:0000313" key="6">
    <source>
        <dbReference type="EMBL" id="SMH35365.1"/>
    </source>
</evidence>
<dbReference type="InterPro" id="IPR028098">
    <property type="entry name" value="Glyco_trans_4-like_N"/>
</dbReference>
<dbReference type="GO" id="GO:0016757">
    <property type="term" value="F:glycosyltransferase activity"/>
    <property type="evidence" value="ECO:0007669"/>
    <property type="project" value="UniProtKB-KW"/>
</dbReference>
<accession>A0A1L9C508</accession>
<dbReference type="EMBL" id="RJJH01000001">
    <property type="protein sequence ID" value="RNI13577.1"/>
    <property type="molecule type" value="Genomic_DNA"/>
</dbReference>
<name>A0A1L9C508_9EURY</name>
<dbReference type="Proteomes" id="UP000193969">
    <property type="component" value="Unassembled WGS sequence"/>
</dbReference>